<evidence type="ECO:0000313" key="8">
    <source>
        <dbReference type="Proteomes" id="UP000005632"/>
    </source>
</evidence>
<dbReference type="PRINTS" id="PR00337">
    <property type="entry name" value="LEUILEVALBP"/>
</dbReference>
<dbReference type="OrthoDB" id="369860at2"/>
<dbReference type="CDD" id="cd06347">
    <property type="entry name" value="PBP1_ABC_LivK_ligand_binding-like"/>
    <property type="match status" value="1"/>
</dbReference>
<dbReference type="PANTHER" id="PTHR30483">
    <property type="entry name" value="LEUCINE-SPECIFIC-BINDING PROTEIN"/>
    <property type="match status" value="1"/>
</dbReference>
<dbReference type="GO" id="GO:0006865">
    <property type="term" value="P:amino acid transport"/>
    <property type="evidence" value="ECO:0007669"/>
    <property type="project" value="UniProtKB-KW"/>
</dbReference>
<dbReference type="InterPro" id="IPR000709">
    <property type="entry name" value="Leu_Ile_Val-bd"/>
</dbReference>
<dbReference type="EMBL" id="CP003155">
    <property type="protein sequence ID" value="AEV30477.1"/>
    <property type="molecule type" value="Genomic_DNA"/>
</dbReference>
<keyword evidence="8" id="KW-1185">Reference proteome</keyword>
<accession>G8QVV3</accession>
<gene>
    <name evidence="7" type="ordered locus">SpiGrapes_2720</name>
</gene>
<dbReference type="SUPFAM" id="SSF53822">
    <property type="entry name" value="Periplasmic binding protein-like I"/>
    <property type="match status" value="1"/>
</dbReference>
<evidence type="ECO:0000313" key="7">
    <source>
        <dbReference type="EMBL" id="AEV30477.1"/>
    </source>
</evidence>
<evidence type="ECO:0000256" key="2">
    <source>
        <dbReference type="ARBA" id="ARBA00022448"/>
    </source>
</evidence>
<dbReference type="eggNOG" id="COG0683">
    <property type="taxonomic scope" value="Bacteria"/>
</dbReference>
<evidence type="ECO:0000256" key="5">
    <source>
        <dbReference type="SAM" id="SignalP"/>
    </source>
</evidence>
<dbReference type="Pfam" id="PF13458">
    <property type="entry name" value="Peripla_BP_6"/>
    <property type="match status" value="1"/>
</dbReference>
<feature type="chain" id="PRO_5003514324" evidence="5">
    <location>
        <begin position="25"/>
        <end position="395"/>
    </location>
</feature>
<dbReference type="AlphaFoldDB" id="G8QVV3"/>
<dbReference type="InterPro" id="IPR028082">
    <property type="entry name" value="Peripla_BP_I"/>
</dbReference>
<dbReference type="KEGG" id="sgp:SpiGrapes_2720"/>
<dbReference type="Gene3D" id="3.40.50.2300">
    <property type="match status" value="2"/>
</dbReference>
<dbReference type="InterPro" id="IPR051010">
    <property type="entry name" value="BCAA_transport"/>
</dbReference>
<sequence>MKKRLFVVLALVALFALVAAPVFAQGGAEKSVAGPKIGFMGPMTGDYANYGVLCNNSVKLAVDQFNAKGGIAGKLPVTLITEDTEGSVEKGLSSIEKLSSSDKIVALVGPVFTGVSFAVGERVQNEGIVMITPSATHADITSIGDYVFRTVVSDGLQGEVAGRYFFEKLGYKTIGVLYAKNDYSQGLYEGMTASFEAAGGKVTIAEACQVGDKDFKTQLTKIKTANPDAIYIPDYTAEMAQILEQARQLGISTPFVSCDGFSNPEIYNLAGEFTDGVVYVGPAKVAESKAYATFVADYTAKYGIGPDSFATNAFDGTNLVLAALEKVYKETGKFDRKAVRDAIAATKDYQGVTGTVNFAENGDLVAYQGLYKVNKTTPEYLGTYTVVDGKLVEVK</sequence>
<reference evidence="7 8" key="1">
    <citation type="submission" date="2011-11" db="EMBL/GenBank/DDBJ databases">
        <title>Complete sequence of Spirochaeta sp. grapes.</title>
        <authorList>
            <consortium name="US DOE Joint Genome Institute"/>
            <person name="Lucas S."/>
            <person name="Han J."/>
            <person name="Lapidus A."/>
            <person name="Cheng J.-F."/>
            <person name="Goodwin L."/>
            <person name="Pitluck S."/>
            <person name="Peters L."/>
            <person name="Ovchinnikova G."/>
            <person name="Munk A.C."/>
            <person name="Detter J.C."/>
            <person name="Han C."/>
            <person name="Tapia R."/>
            <person name="Land M."/>
            <person name="Hauser L."/>
            <person name="Kyrpides N."/>
            <person name="Ivanova N."/>
            <person name="Pagani I."/>
            <person name="Ritalahtilisa K."/>
            <person name="Loeffler F."/>
            <person name="Woyke T."/>
        </authorList>
    </citation>
    <scope>NUCLEOTIDE SEQUENCE [LARGE SCALE GENOMIC DNA]</scope>
    <source>
        <strain evidence="8">ATCC BAA-1885 / DSM 22778 / Grapes</strain>
    </source>
</reference>
<keyword evidence="3 5" id="KW-0732">Signal</keyword>
<name>G8QVV3_SPHPG</name>
<dbReference type="InterPro" id="IPR028081">
    <property type="entry name" value="Leu-bd"/>
</dbReference>
<dbReference type="RefSeq" id="WP_014271317.1">
    <property type="nucleotide sequence ID" value="NC_016633.1"/>
</dbReference>
<keyword evidence="4" id="KW-0029">Amino-acid transport</keyword>
<organism evidence="7 8">
    <name type="scientific">Sphaerochaeta pleomorpha (strain ATCC BAA-1885 / DSM 22778 / Grapes)</name>
    <dbReference type="NCBI Taxonomy" id="158190"/>
    <lineage>
        <taxon>Bacteria</taxon>
        <taxon>Pseudomonadati</taxon>
        <taxon>Spirochaetota</taxon>
        <taxon>Spirochaetia</taxon>
        <taxon>Spirochaetales</taxon>
        <taxon>Sphaerochaetaceae</taxon>
        <taxon>Sphaerochaeta</taxon>
    </lineage>
</organism>
<dbReference type="Proteomes" id="UP000005632">
    <property type="component" value="Chromosome"/>
</dbReference>
<evidence type="ECO:0000259" key="6">
    <source>
        <dbReference type="Pfam" id="PF13458"/>
    </source>
</evidence>
<dbReference type="HOGENOM" id="CLU_027128_6_1_12"/>
<dbReference type="PANTHER" id="PTHR30483:SF6">
    <property type="entry name" value="PERIPLASMIC BINDING PROTEIN OF ABC TRANSPORTER FOR NATURAL AMINO ACIDS"/>
    <property type="match status" value="1"/>
</dbReference>
<keyword evidence="2" id="KW-0813">Transport</keyword>
<protein>
    <submittedName>
        <fullName evidence="7">ABC-type branched-chain amino acid transport system, periplasmic component</fullName>
    </submittedName>
</protein>
<evidence type="ECO:0000256" key="4">
    <source>
        <dbReference type="ARBA" id="ARBA00022970"/>
    </source>
</evidence>
<comment type="similarity">
    <text evidence="1">Belongs to the leucine-binding protein family.</text>
</comment>
<dbReference type="STRING" id="158190.SpiGrapes_2720"/>
<evidence type="ECO:0000256" key="1">
    <source>
        <dbReference type="ARBA" id="ARBA00010062"/>
    </source>
</evidence>
<evidence type="ECO:0000256" key="3">
    <source>
        <dbReference type="ARBA" id="ARBA00022729"/>
    </source>
</evidence>
<proteinExistence type="inferred from homology"/>
<feature type="signal peptide" evidence="5">
    <location>
        <begin position="1"/>
        <end position="24"/>
    </location>
</feature>
<feature type="domain" description="Leucine-binding protein" evidence="6">
    <location>
        <begin position="36"/>
        <end position="365"/>
    </location>
</feature>